<dbReference type="EMBL" id="GBRH01183017">
    <property type="protein sequence ID" value="JAE14879.1"/>
    <property type="molecule type" value="Transcribed_RNA"/>
</dbReference>
<organism evidence="1">
    <name type="scientific">Arundo donax</name>
    <name type="common">Giant reed</name>
    <name type="synonym">Donax arundinaceus</name>
    <dbReference type="NCBI Taxonomy" id="35708"/>
    <lineage>
        <taxon>Eukaryota</taxon>
        <taxon>Viridiplantae</taxon>
        <taxon>Streptophyta</taxon>
        <taxon>Embryophyta</taxon>
        <taxon>Tracheophyta</taxon>
        <taxon>Spermatophyta</taxon>
        <taxon>Magnoliopsida</taxon>
        <taxon>Liliopsida</taxon>
        <taxon>Poales</taxon>
        <taxon>Poaceae</taxon>
        <taxon>PACMAD clade</taxon>
        <taxon>Arundinoideae</taxon>
        <taxon>Arundineae</taxon>
        <taxon>Arundo</taxon>
    </lineage>
</organism>
<reference evidence="1" key="1">
    <citation type="submission" date="2014-09" db="EMBL/GenBank/DDBJ databases">
        <authorList>
            <person name="Magalhaes I.L.F."/>
            <person name="Oliveira U."/>
            <person name="Santos F.R."/>
            <person name="Vidigal T.H.D.A."/>
            <person name="Brescovit A.D."/>
            <person name="Santos A.J."/>
        </authorList>
    </citation>
    <scope>NUCLEOTIDE SEQUENCE</scope>
    <source>
        <tissue evidence="1">Shoot tissue taken approximately 20 cm above the soil surface</tissue>
    </source>
</reference>
<name>A0A0A9FUF9_ARUDO</name>
<protein>
    <submittedName>
        <fullName evidence="1">Uncharacterized protein</fullName>
    </submittedName>
</protein>
<evidence type="ECO:0000313" key="1">
    <source>
        <dbReference type="EMBL" id="JAE14879.1"/>
    </source>
</evidence>
<reference evidence="1" key="2">
    <citation type="journal article" date="2015" name="Data Brief">
        <title>Shoot transcriptome of the giant reed, Arundo donax.</title>
        <authorList>
            <person name="Barrero R.A."/>
            <person name="Guerrero F.D."/>
            <person name="Moolhuijzen P."/>
            <person name="Goolsby J.A."/>
            <person name="Tidwell J."/>
            <person name="Bellgard S.E."/>
            <person name="Bellgard M.I."/>
        </authorList>
    </citation>
    <scope>NUCLEOTIDE SEQUENCE</scope>
    <source>
        <tissue evidence="1">Shoot tissue taken approximately 20 cm above the soil surface</tissue>
    </source>
</reference>
<proteinExistence type="predicted"/>
<accession>A0A0A9FUF9</accession>
<dbReference type="AlphaFoldDB" id="A0A0A9FUF9"/>
<sequence length="40" mass="4400">MSKASRTKLKWLVRDIKGTRLMNAPPIQQYCGGSSSSCSL</sequence>